<dbReference type="Gene3D" id="1.20.5.430">
    <property type="match status" value="1"/>
</dbReference>
<feature type="compositionally biased region" description="Polar residues" evidence="1">
    <location>
        <begin position="44"/>
        <end position="54"/>
    </location>
</feature>
<feature type="region of interest" description="Disordered" evidence="1">
    <location>
        <begin position="1"/>
        <end position="56"/>
    </location>
</feature>
<dbReference type="HOGENOM" id="CLU_2529072_0_0_1"/>
<evidence type="ECO:0000313" key="3">
    <source>
        <dbReference type="Proteomes" id="UP000006757"/>
    </source>
</evidence>
<dbReference type="EMBL" id="AMBO01000272">
    <property type="protein sequence ID" value="EKD02970.1"/>
    <property type="molecule type" value="Genomic_DNA"/>
</dbReference>
<dbReference type="InParanoid" id="K1VFU8"/>
<dbReference type="OrthoDB" id="4159489at2759"/>
<dbReference type="AlphaFoldDB" id="K1VFU8"/>
<dbReference type="Proteomes" id="UP000006757">
    <property type="component" value="Unassembled WGS sequence"/>
</dbReference>
<evidence type="ECO:0000313" key="2">
    <source>
        <dbReference type="EMBL" id="EKD02970.1"/>
    </source>
</evidence>
<evidence type="ECO:0000256" key="1">
    <source>
        <dbReference type="SAM" id="MobiDB-lite"/>
    </source>
</evidence>
<organism evidence="2 3">
    <name type="scientific">Trichosporon asahii var. asahii (strain CBS 8904)</name>
    <name type="common">Yeast</name>
    <dbReference type="NCBI Taxonomy" id="1220162"/>
    <lineage>
        <taxon>Eukaryota</taxon>
        <taxon>Fungi</taxon>
        <taxon>Dikarya</taxon>
        <taxon>Basidiomycota</taxon>
        <taxon>Agaricomycotina</taxon>
        <taxon>Tremellomycetes</taxon>
        <taxon>Trichosporonales</taxon>
        <taxon>Trichosporonaceae</taxon>
        <taxon>Trichosporon</taxon>
    </lineage>
</organism>
<sequence>MTDSQPQTLSASTGTTGSTGSKKDDTGSAPSTAGLALSPDTRAETSSTTLNAKNVATPGELCGFVDTLLNTLETRFDDMSEQVL</sequence>
<gene>
    <name evidence="2" type="ORF">A1Q2_02751</name>
</gene>
<comment type="caution">
    <text evidence="2">The sequence shown here is derived from an EMBL/GenBank/DDBJ whole genome shotgun (WGS) entry which is preliminary data.</text>
</comment>
<keyword evidence="3" id="KW-1185">Reference proteome</keyword>
<reference evidence="2 3" key="1">
    <citation type="journal article" date="2012" name="Eukaryot. Cell">
        <title>Genome sequence of the Trichosporon asahii environmental strain CBS 8904.</title>
        <authorList>
            <person name="Yang R.Y."/>
            <person name="Li H.T."/>
            <person name="Zhu H."/>
            <person name="Zhou G.P."/>
            <person name="Wang M."/>
            <person name="Wang L."/>
        </authorList>
    </citation>
    <scope>NUCLEOTIDE SEQUENCE [LARGE SCALE GENOMIC DNA]</scope>
    <source>
        <strain evidence="2 3">CBS 8904</strain>
    </source>
</reference>
<feature type="compositionally biased region" description="Polar residues" evidence="1">
    <location>
        <begin position="1"/>
        <end position="11"/>
    </location>
</feature>
<protein>
    <submittedName>
        <fullName evidence="2">Uncharacterized protein</fullName>
    </submittedName>
</protein>
<name>K1VFU8_TRIAC</name>
<dbReference type="STRING" id="1220162.K1VFU8"/>
<accession>K1VFU8</accession>
<proteinExistence type="predicted"/>